<evidence type="ECO:0000256" key="5">
    <source>
        <dbReference type="SAM" id="MobiDB-lite"/>
    </source>
</evidence>
<comment type="caution">
    <text evidence="7">The sequence shown here is derived from an EMBL/GenBank/DDBJ whole genome shotgun (WGS) entry which is preliminary data.</text>
</comment>
<evidence type="ECO:0000313" key="7">
    <source>
        <dbReference type="EMBL" id="RVD85462.1"/>
    </source>
</evidence>
<feature type="transmembrane region" description="Helical" evidence="6">
    <location>
        <begin position="429"/>
        <end position="448"/>
    </location>
</feature>
<dbReference type="VEuPathDB" id="FungiDB:DFL_003783"/>
<feature type="transmembrane region" description="Helical" evidence="6">
    <location>
        <begin position="490"/>
        <end position="510"/>
    </location>
</feature>
<organism evidence="7 8">
    <name type="scientific">Arthrobotrys flagrans</name>
    <name type="common">Nematode-trapping fungus</name>
    <name type="synonym">Trichothecium flagrans</name>
    <dbReference type="NCBI Taxonomy" id="97331"/>
    <lineage>
        <taxon>Eukaryota</taxon>
        <taxon>Fungi</taxon>
        <taxon>Dikarya</taxon>
        <taxon>Ascomycota</taxon>
        <taxon>Pezizomycotina</taxon>
        <taxon>Orbiliomycetes</taxon>
        <taxon>Orbiliales</taxon>
        <taxon>Orbiliaceae</taxon>
        <taxon>Arthrobotrys</taxon>
    </lineage>
</organism>
<dbReference type="STRING" id="97331.A0A437A2V3"/>
<name>A0A437A2V3_ARTFL</name>
<evidence type="ECO:0000256" key="4">
    <source>
        <dbReference type="ARBA" id="ARBA00023136"/>
    </source>
</evidence>
<feature type="transmembrane region" description="Helical" evidence="6">
    <location>
        <begin position="147"/>
        <end position="164"/>
    </location>
</feature>
<feature type="transmembrane region" description="Helical" evidence="6">
    <location>
        <begin position="356"/>
        <end position="378"/>
    </location>
</feature>
<dbReference type="GO" id="GO:0005886">
    <property type="term" value="C:plasma membrane"/>
    <property type="evidence" value="ECO:0007669"/>
    <property type="project" value="TreeGrafter"/>
</dbReference>
<keyword evidence="4 6" id="KW-0472">Membrane</keyword>
<dbReference type="RefSeq" id="XP_067491006.1">
    <property type="nucleotide sequence ID" value="XM_067632770.1"/>
</dbReference>
<dbReference type="Gene3D" id="1.20.1250.20">
    <property type="entry name" value="MFS general substrate transporter like domains"/>
    <property type="match status" value="1"/>
</dbReference>
<evidence type="ECO:0000256" key="3">
    <source>
        <dbReference type="ARBA" id="ARBA00022989"/>
    </source>
</evidence>
<dbReference type="SUPFAM" id="SSF103473">
    <property type="entry name" value="MFS general substrate transporter"/>
    <property type="match status" value="1"/>
</dbReference>
<feature type="transmembrane region" description="Helical" evidence="6">
    <location>
        <begin position="460"/>
        <end position="478"/>
    </location>
</feature>
<sequence>MSETDSREKANVAATNQIEDVADREAEDHFGAVVLDIGDNEKNGNSAGYKLAADGHTVLLPQPSDDPDDPLNWTPFKKHMILFIVALSAFCGDFGSGAGIPCIVKQGAEWNMSPVVVNYAGNLNVIMLGVGGIFWIPFIYWWGRAPVLFWTTLAGAFFTLGCCLTTNFETFYGMRALMGFTLTACQTIGLSFIKDMFFFHEHARKIGVWAAIFLVAPYLGPCLGNFIIDGTGEWRNVFWLVFAVCCLDLTLIVGFADETWYVRNVPEKVPRGSRIMRVIGFWQIQNHASLQLVSFPHSWVRLVKVLFRPTMIPIMIYYMLSFMWAVGINITTSILFETPQEAGGYGFGAKSVGYLYFTPLVAVGIGEIFGHFFNDFIAARYTKKNNGVFEPECRLTTNYISTFFMIPGLIIVGFGLAKHLHYMSLVMGWGMYVFGVMTASVAITAYALDSYPTASGEVSSFLNFARVLGGFTVGYFQQPWGAASGYDVSFGVQAAIVAAALGVLLTLHIFGKRMRVWGGPLHL</sequence>
<dbReference type="GeneID" id="93586094"/>
<dbReference type="OrthoDB" id="2533084at2759"/>
<keyword evidence="2 6" id="KW-0812">Transmembrane</keyword>
<evidence type="ECO:0000256" key="1">
    <source>
        <dbReference type="ARBA" id="ARBA00004141"/>
    </source>
</evidence>
<dbReference type="Pfam" id="PF07690">
    <property type="entry name" value="MFS_1"/>
    <property type="match status" value="1"/>
</dbReference>
<keyword evidence="8" id="KW-1185">Reference proteome</keyword>
<dbReference type="PANTHER" id="PTHR23502">
    <property type="entry name" value="MAJOR FACILITATOR SUPERFAMILY"/>
    <property type="match status" value="1"/>
</dbReference>
<dbReference type="PANTHER" id="PTHR23502:SF22">
    <property type="entry name" value="MAJOR FACILITATOR SUPERFAMILY (MFS) PROFILE DOMAIN-CONTAINING PROTEIN"/>
    <property type="match status" value="1"/>
</dbReference>
<feature type="transmembrane region" description="Helical" evidence="6">
    <location>
        <begin position="399"/>
        <end position="417"/>
    </location>
</feature>
<dbReference type="InterPro" id="IPR036259">
    <property type="entry name" value="MFS_trans_sf"/>
</dbReference>
<feature type="transmembrane region" description="Helical" evidence="6">
    <location>
        <begin position="80"/>
        <end position="104"/>
    </location>
</feature>
<dbReference type="AlphaFoldDB" id="A0A437A2V3"/>
<gene>
    <name evidence="7" type="ORF">DFL_003783</name>
</gene>
<evidence type="ECO:0000313" key="8">
    <source>
        <dbReference type="Proteomes" id="UP000283090"/>
    </source>
</evidence>
<feature type="region of interest" description="Disordered" evidence="5">
    <location>
        <begin position="1"/>
        <end position="21"/>
    </location>
</feature>
<reference evidence="7 8" key="1">
    <citation type="submission" date="2019-01" db="EMBL/GenBank/DDBJ databases">
        <title>Intercellular communication is required for trap formation in the nematode-trapping fungus Duddingtonia flagrans.</title>
        <authorList>
            <person name="Youssar L."/>
            <person name="Wernet V."/>
            <person name="Hensel N."/>
            <person name="Hildebrandt H.-G."/>
            <person name="Fischer R."/>
        </authorList>
    </citation>
    <scope>NUCLEOTIDE SEQUENCE [LARGE SCALE GENOMIC DNA]</scope>
    <source>
        <strain evidence="7 8">CBS H-5679</strain>
    </source>
</reference>
<feature type="transmembrane region" description="Helical" evidence="6">
    <location>
        <begin position="237"/>
        <end position="255"/>
    </location>
</feature>
<keyword evidence="3 6" id="KW-1133">Transmembrane helix</keyword>
<feature type="transmembrane region" description="Helical" evidence="6">
    <location>
        <begin position="116"/>
        <end position="141"/>
    </location>
</feature>
<dbReference type="Proteomes" id="UP000283090">
    <property type="component" value="Unassembled WGS sequence"/>
</dbReference>
<proteinExistence type="predicted"/>
<dbReference type="GO" id="GO:0022857">
    <property type="term" value="F:transmembrane transporter activity"/>
    <property type="evidence" value="ECO:0007669"/>
    <property type="project" value="InterPro"/>
</dbReference>
<protein>
    <recommendedName>
        <fullName evidence="9">Major facilitator superfamily (MFS) profile domain-containing protein</fullName>
    </recommendedName>
</protein>
<evidence type="ECO:0000256" key="2">
    <source>
        <dbReference type="ARBA" id="ARBA00022692"/>
    </source>
</evidence>
<feature type="transmembrane region" description="Helical" evidence="6">
    <location>
        <begin position="206"/>
        <end position="228"/>
    </location>
</feature>
<comment type="subcellular location">
    <subcellularLocation>
        <location evidence="1">Membrane</location>
        <topology evidence="1">Multi-pass membrane protein</topology>
    </subcellularLocation>
</comment>
<feature type="transmembrane region" description="Helical" evidence="6">
    <location>
        <begin position="176"/>
        <end position="194"/>
    </location>
</feature>
<evidence type="ECO:0000256" key="6">
    <source>
        <dbReference type="SAM" id="Phobius"/>
    </source>
</evidence>
<feature type="transmembrane region" description="Helical" evidence="6">
    <location>
        <begin position="316"/>
        <end position="336"/>
    </location>
</feature>
<dbReference type="EMBL" id="SAEB01000006">
    <property type="protein sequence ID" value="RVD85462.1"/>
    <property type="molecule type" value="Genomic_DNA"/>
</dbReference>
<dbReference type="InterPro" id="IPR011701">
    <property type="entry name" value="MFS"/>
</dbReference>
<feature type="compositionally biased region" description="Basic and acidic residues" evidence="5">
    <location>
        <begin position="1"/>
        <end position="10"/>
    </location>
</feature>
<evidence type="ECO:0008006" key="9">
    <source>
        <dbReference type="Google" id="ProtNLM"/>
    </source>
</evidence>
<accession>A0A437A2V3</accession>